<keyword evidence="2" id="KW-0812">Transmembrane</keyword>
<feature type="compositionally biased region" description="Polar residues" evidence="1">
    <location>
        <begin position="586"/>
        <end position="598"/>
    </location>
</feature>
<protein>
    <recommendedName>
        <fullName evidence="5">Phage tail tape measure protein, TP901 family, core region</fullName>
    </recommendedName>
</protein>
<dbReference type="AlphaFoldDB" id="A0A1G8WD67"/>
<dbReference type="OrthoDB" id="90760at2"/>
<evidence type="ECO:0000313" key="3">
    <source>
        <dbReference type="EMBL" id="SDJ76192.1"/>
    </source>
</evidence>
<gene>
    <name evidence="3" type="ORF">SAMN04490247_3127</name>
</gene>
<dbReference type="STRING" id="86666.SAMN04490247_3127"/>
<evidence type="ECO:0000256" key="2">
    <source>
        <dbReference type="SAM" id="Phobius"/>
    </source>
</evidence>
<keyword evidence="2" id="KW-1133">Transmembrane helix</keyword>
<evidence type="ECO:0000313" key="4">
    <source>
        <dbReference type="Proteomes" id="UP000199225"/>
    </source>
</evidence>
<proteinExistence type="predicted"/>
<keyword evidence="4" id="KW-1185">Reference proteome</keyword>
<evidence type="ECO:0008006" key="5">
    <source>
        <dbReference type="Google" id="ProtNLM"/>
    </source>
</evidence>
<sequence>MAEERFGAILEIKDKFSSKLKEFSGGVGQAKADAEGATKKSGKLGGAMKKSGDMAKKAALGFGAAGAAGAAAMTGLVTKASSALSEIDKFSQVTGMSTKGFQQWDHVAKSFGFSMEAAAGDIAMFSERAMDAAKGTGEGAEMFKELGINVKGANGQLKSQEQLFNETIGALQGMEDTTKRNAMATAMLGTTGEELAPVLNMTNKELKNMKGNANVIPESQIKKAQAFKNSWMQLKSSLGGVALTIGASVLPALQGIVTKVNEHMPTIKQVMNSALSGLGTAFQKVGDVGRSVFQSMKQFIQQNQPTIQMVKDSVVQLGNGLKTAFEKAKPTLLFLKDEALPTLGDGIMFVVEKVLQLKNYIVNNWSVIGPLVTGIVIAFGAWKVATLTQIGVTKTLTGVTRAWNMVMRMNPLGLIVTLIGLVIGAGILLYKNWDTVKEKAGQLWSSVKKFFGNIWDKTKQIWDNVKSKISSALESAGESVSNFFSPLMDFIDRVKGKWDDFTSALSNFSLPGAVSKVAGWVGKGAGAIKNLVDGSHAKGLRSVPFDGYVAELHKGETVLPKKEADIYRSGGLNAQRNQSSGGGSAPTRNVSHNDNSKKQSINHNYITLNIQTRAKTAMEFINEVLPELKETLENMA</sequence>
<feature type="transmembrane region" description="Helical" evidence="2">
    <location>
        <begin position="412"/>
        <end position="430"/>
    </location>
</feature>
<feature type="region of interest" description="Disordered" evidence="1">
    <location>
        <begin position="572"/>
        <end position="598"/>
    </location>
</feature>
<feature type="transmembrane region" description="Helical" evidence="2">
    <location>
        <begin position="367"/>
        <end position="392"/>
    </location>
</feature>
<dbReference type="Proteomes" id="UP000199225">
    <property type="component" value="Unassembled WGS sequence"/>
</dbReference>
<evidence type="ECO:0000256" key="1">
    <source>
        <dbReference type="SAM" id="MobiDB-lite"/>
    </source>
</evidence>
<dbReference type="RefSeq" id="WP_093194779.1">
    <property type="nucleotide sequence ID" value="NZ_FNEV01000015.1"/>
</dbReference>
<name>A0A1G8WD67_9BACI</name>
<organism evidence="3 4">
    <name type="scientific">Salimicrobium halophilum</name>
    <dbReference type="NCBI Taxonomy" id="86666"/>
    <lineage>
        <taxon>Bacteria</taxon>
        <taxon>Bacillati</taxon>
        <taxon>Bacillota</taxon>
        <taxon>Bacilli</taxon>
        <taxon>Bacillales</taxon>
        <taxon>Bacillaceae</taxon>
        <taxon>Salimicrobium</taxon>
    </lineage>
</organism>
<dbReference type="Gene3D" id="1.20.120.20">
    <property type="entry name" value="Apolipoprotein"/>
    <property type="match status" value="1"/>
</dbReference>
<reference evidence="4" key="1">
    <citation type="submission" date="2016-10" db="EMBL/GenBank/DDBJ databases">
        <authorList>
            <person name="Varghese N."/>
            <person name="Submissions S."/>
        </authorList>
    </citation>
    <scope>NUCLEOTIDE SEQUENCE [LARGE SCALE GENOMIC DNA]</scope>
    <source>
        <strain evidence="4">DSM 4771</strain>
    </source>
</reference>
<dbReference type="EMBL" id="FNEV01000015">
    <property type="protein sequence ID" value="SDJ76192.1"/>
    <property type="molecule type" value="Genomic_DNA"/>
</dbReference>
<accession>A0A1G8WD67</accession>
<keyword evidence="2" id="KW-0472">Membrane</keyword>